<reference evidence="2" key="1">
    <citation type="submission" date="2020-07" db="EMBL/GenBank/DDBJ databases">
        <title>Multicomponent nature underlies the extraordinary mechanical properties of spider dragline silk.</title>
        <authorList>
            <person name="Kono N."/>
            <person name="Nakamura H."/>
            <person name="Mori M."/>
            <person name="Yoshida Y."/>
            <person name="Ohtoshi R."/>
            <person name="Malay A.D."/>
            <person name="Moran D.A.P."/>
            <person name="Tomita M."/>
            <person name="Numata K."/>
            <person name="Arakawa K."/>
        </authorList>
    </citation>
    <scope>NUCLEOTIDE SEQUENCE</scope>
</reference>
<dbReference type="Proteomes" id="UP000887116">
    <property type="component" value="Unassembled WGS sequence"/>
</dbReference>
<accession>A0A8X6FYD2</accession>
<evidence type="ECO:0000313" key="3">
    <source>
        <dbReference type="Proteomes" id="UP000887116"/>
    </source>
</evidence>
<proteinExistence type="predicted"/>
<comment type="caution">
    <text evidence="2">The sequence shown here is derived from an EMBL/GenBank/DDBJ whole genome shotgun (WGS) entry which is preliminary data.</text>
</comment>
<protein>
    <submittedName>
        <fullName evidence="2">Uncharacterized protein</fullName>
    </submittedName>
</protein>
<name>A0A8X6FYD2_TRICU</name>
<evidence type="ECO:0000256" key="1">
    <source>
        <dbReference type="SAM" id="MobiDB-lite"/>
    </source>
</evidence>
<dbReference type="EMBL" id="BMAO01003778">
    <property type="protein sequence ID" value="GFQ90149.1"/>
    <property type="molecule type" value="Genomic_DNA"/>
</dbReference>
<keyword evidence="3" id="KW-1185">Reference proteome</keyword>
<feature type="compositionally biased region" description="Basic and acidic residues" evidence="1">
    <location>
        <begin position="37"/>
        <end position="48"/>
    </location>
</feature>
<organism evidence="2 3">
    <name type="scientific">Trichonephila clavata</name>
    <name type="common">Joro spider</name>
    <name type="synonym">Nephila clavata</name>
    <dbReference type="NCBI Taxonomy" id="2740835"/>
    <lineage>
        <taxon>Eukaryota</taxon>
        <taxon>Metazoa</taxon>
        <taxon>Ecdysozoa</taxon>
        <taxon>Arthropoda</taxon>
        <taxon>Chelicerata</taxon>
        <taxon>Arachnida</taxon>
        <taxon>Araneae</taxon>
        <taxon>Araneomorphae</taxon>
        <taxon>Entelegynae</taxon>
        <taxon>Araneoidea</taxon>
        <taxon>Nephilidae</taxon>
        <taxon>Trichonephila</taxon>
    </lineage>
</organism>
<sequence length="68" mass="7964">MGKPQMREKTVSAAPRQIFAENIPHLHFLRYHVSRKGWPEEEGKEQREISPAPRWKEMSAPPEMVPID</sequence>
<feature type="region of interest" description="Disordered" evidence="1">
    <location>
        <begin position="37"/>
        <end position="68"/>
    </location>
</feature>
<evidence type="ECO:0000313" key="2">
    <source>
        <dbReference type="EMBL" id="GFQ90149.1"/>
    </source>
</evidence>
<gene>
    <name evidence="2" type="ORF">TNCT_585141</name>
</gene>
<dbReference type="AlphaFoldDB" id="A0A8X6FYD2"/>